<dbReference type="AlphaFoldDB" id="A0A0M4QX05"/>
<feature type="binding site" evidence="4">
    <location>
        <position position="73"/>
    </location>
    <ligand>
        <name>Mg(2+)</name>
        <dbReference type="ChEBI" id="CHEBI:18420"/>
        <label>1</label>
        <note>catalytic</note>
    </ligand>
</feature>
<evidence type="ECO:0000256" key="2">
    <source>
        <dbReference type="ARBA" id="ARBA00022801"/>
    </source>
</evidence>
<dbReference type="InterPro" id="IPR020583">
    <property type="entry name" value="Inositol_monoP_metal-BS"/>
</dbReference>
<keyword evidence="2" id="KW-0378">Hydrolase</keyword>
<keyword evidence="1 4" id="KW-0479">Metal-binding</keyword>
<protein>
    <submittedName>
        <fullName evidence="5">Inositol monophosphatase</fullName>
    </submittedName>
</protein>
<dbReference type="RefSeq" id="WP_062005647.1">
    <property type="nucleotide sequence ID" value="NZ_CP012677.1"/>
</dbReference>
<keyword evidence="3 4" id="KW-0460">Magnesium</keyword>
<dbReference type="GO" id="GO:0008934">
    <property type="term" value="F:inositol monophosphate 1-phosphatase activity"/>
    <property type="evidence" value="ECO:0007669"/>
    <property type="project" value="TreeGrafter"/>
</dbReference>
<evidence type="ECO:0000256" key="3">
    <source>
        <dbReference type="ARBA" id="ARBA00022842"/>
    </source>
</evidence>
<feature type="binding site" evidence="4">
    <location>
        <position position="227"/>
    </location>
    <ligand>
        <name>Mg(2+)</name>
        <dbReference type="ChEBI" id="CHEBI:18420"/>
        <label>1</label>
        <note>catalytic</note>
    </ligand>
</feature>
<keyword evidence="6" id="KW-1185">Reference proteome</keyword>
<dbReference type="PANTHER" id="PTHR20854:SF4">
    <property type="entry name" value="INOSITOL-1-MONOPHOSPHATASE-RELATED"/>
    <property type="match status" value="1"/>
</dbReference>
<dbReference type="SUPFAM" id="SSF56655">
    <property type="entry name" value="Carbohydrate phosphatase"/>
    <property type="match status" value="1"/>
</dbReference>
<gene>
    <name evidence="5" type="ORF">AOC05_03200</name>
</gene>
<feature type="binding site" evidence="4">
    <location>
        <position position="93"/>
    </location>
    <ligand>
        <name>Mg(2+)</name>
        <dbReference type="ChEBI" id="CHEBI:18420"/>
        <label>2</label>
    </ligand>
</feature>
<evidence type="ECO:0000313" key="6">
    <source>
        <dbReference type="Proteomes" id="UP000062833"/>
    </source>
</evidence>
<dbReference type="InterPro" id="IPR000760">
    <property type="entry name" value="Inositol_monophosphatase-like"/>
</dbReference>
<accession>A0A0M4QX05</accession>
<dbReference type="Pfam" id="PF00459">
    <property type="entry name" value="Inositol_P"/>
    <property type="match status" value="1"/>
</dbReference>
<dbReference type="PROSITE" id="PS00629">
    <property type="entry name" value="IMP_1"/>
    <property type="match status" value="1"/>
</dbReference>
<name>A0A0M4QX05_9MICC</name>
<dbReference type="OrthoDB" id="9772456at2"/>
<dbReference type="KEGG" id="aaq:AOC05_03200"/>
<dbReference type="PATRIC" id="fig|656366.3.peg.704"/>
<comment type="cofactor">
    <cofactor evidence="4">
        <name>Mg(2+)</name>
        <dbReference type="ChEBI" id="CHEBI:18420"/>
    </cofactor>
</comment>
<organism evidence="5 6">
    <name type="scientific">Arthrobacter alpinus</name>
    <dbReference type="NCBI Taxonomy" id="656366"/>
    <lineage>
        <taxon>Bacteria</taxon>
        <taxon>Bacillati</taxon>
        <taxon>Actinomycetota</taxon>
        <taxon>Actinomycetes</taxon>
        <taxon>Micrococcales</taxon>
        <taxon>Micrococcaceae</taxon>
        <taxon>Arthrobacter</taxon>
    </lineage>
</organism>
<dbReference type="Gene3D" id="3.30.540.10">
    <property type="entry name" value="Fructose-1,6-Bisphosphatase, subunit A, domain 1"/>
    <property type="match status" value="1"/>
</dbReference>
<evidence type="ECO:0000256" key="4">
    <source>
        <dbReference type="PIRSR" id="PIRSR600760-2"/>
    </source>
</evidence>
<proteinExistence type="predicted"/>
<sequence length="280" mass="29668">MSQREVTVDELLEVALRAAAAGAAVLAARDPAGFGATEKSSDSDWVTAFDVAAEKAVRAVIADARPHDVITGEELAPALPAEPSGYRWSIDPLDGTMNFIRNIAYYGTSVAVMGPDGEWLAGVVDAPALRRIYFAALGGGAWLDETRADGVSSVRRLNGPEEARGGTLLSTALTYDPDVRRTLVSELDWRMDHFGDFRRLGSAALELCAVAEGGVDAYLEYGLFEHDFAAAALIAEEAGAWVHRPVLSPAINGLPTREEVLSVWTGACVPGLEPGFAPAN</sequence>
<dbReference type="PANTHER" id="PTHR20854">
    <property type="entry name" value="INOSITOL MONOPHOSPHATASE"/>
    <property type="match status" value="1"/>
</dbReference>
<reference evidence="6" key="1">
    <citation type="submission" date="2015-09" db="EMBL/GenBank/DDBJ databases">
        <title>Complete genome of Arthrobacter alpinus strain R3.8.</title>
        <authorList>
            <person name="See-Too W.S."/>
            <person name="Chan K.G."/>
        </authorList>
    </citation>
    <scope>NUCLEOTIDE SEQUENCE [LARGE SCALE GENOMIC DNA]</scope>
    <source>
        <strain evidence="6">R3.8</strain>
    </source>
</reference>
<evidence type="ECO:0000256" key="1">
    <source>
        <dbReference type="ARBA" id="ARBA00022723"/>
    </source>
</evidence>
<feature type="binding site" evidence="4">
    <location>
        <position position="94"/>
    </location>
    <ligand>
        <name>Mg(2+)</name>
        <dbReference type="ChEBI" id="CHEBI:18420"/>
        <label>1</label>
        <note>catalytic</note>
    </ligand>
</feature>
<dbReference type="EMBL" id="CP012677">
    <property type="protein sequence ID" value="ALE91577.1"/>
    <property type="molecule type" value="Genomic_DNA"/>
</dbReference>
<evidence type="ECO:0000313" key="5">
    <source>
        <dbReference type="EMBL" id="ALE91577.1"/>
    </source>
</evidence>
<dbReference type="Gene3D" id="3.40.190.80">
    <property type="match status" value="1"/>
</dbReference>
<dbReference type="GO" id="GO:0007165">
    <property type="term" value="P:signal transduction"/>
    <property type="evidence" value="ECO:0007669"/>
    <property type="project" value="TreeGrafter"/>
</dbReference>
<dbReference type="GO" id="GO:0006020">
    <property type="term" value="P:inositol metabolic process"/>
    <property type="evidence" value="ECO:0007669"/>
    <property type="project" value="TreeGrafter"/>
</dbReference>
<feature type="binding site" evidence="4">
    <location>
        <position position="91"/>
    </location>
    <ligand>
        <name>Mg(2+)</name>
        <dbReference type="ChEBI" id="CHEBI:18420"/>
        <label>1</label>
        <note>catalytic</note>
    </ligand>
</feature>
<dbReference type="GO" id="GO:0046872">
    <property type="term" value="F:metal ion binding"/>
    <property type="evidence" value="ECO:0007669"/>
    <property type="project" value="UniProtKB-KW"/>
</dbReference>
<dbReference type="Proteomes" id="UP000062833">
    <property type="component" value="Chromosome"/>
</dbReference>
<dbReference type="PRINTS" id="PR00377">
    <property type="entry name" value="IMPHPHTASES"/>
</dbReference>